<sequence length="134" mass="13997">MGAGGTSGGVGRFFIGLAMMVAGGYLFFDAISVHTGFGWGRPLLRVGGYGLTGGMVLIPFLFGIGLIFYNADKILGWLLAAASLIMLGVGVIASIEFRLKSMSSFELLTILALLFGGLGLFLSSLKARDPGRLT</sequence>
<proteinExistence type="predicted"/>
<name>T2G8F2_MEGG1</name>
<evidence type="ECO:0000256" key="1">
    <source>
        <dbReference type="SAM" id="Phobius"/>
    </source>
</evidence>
<gene>
    <name evidence="2" type="ORF">DGI_0556</name>
</gene>
<keyword evidence="1" id="KW-0472">Membrane</keyword>
<dbReference type="RefSeq" id="WP_021759115.1">
    <property type="nucleotide sequence ID" value="NC_022444.1"/>
</dbReference>
<accession>T2G8F2</accession>
<dbReference type="EMBL" id="CP006585">
    <property type="protein sequence ID" value="AGW12464.1"/>
    <property type="molecule type" value="Genomic_DNA"/>
</dbReference>
<feature type="transmembrane region" description="Helical" evidence="1">
    <location>
        <begin position="43"/>
        <end position="68"/>
    </location>
</feature>
<feature type="transmembrane region" description="Helical" evidence="1">
    <location>
        <begin position="12"/>
        <end position="31"/>
    </location>
</feature>
<dbReference type="Proteomes" id="UP000016587">
    <property type="component" value="Chromosome"/>
</dbReference>
<keyword evidence="3" id="KW-1185">Reference proteome</keyword>
<feature type="transmembrane region" description="Helical" evidence="1">
    <location>
        <begin position="74"/>
        <end position="95"/>
    </location>
</feature>
<reference evidence="2 3" key="1">
    <citation type="journal article" date="2013" name="J. Bacteriol.">
        <title>Roles of HynAB and Ech, the only two hydrogenases found in the model sulfate reducer Desulfovibrio gigas.</title>
        <authorList>
            <person name="Morais-Silva F.O."/>
            <person name="Santos C.I."/>
            <person name="Rodrigues R."/>
            <person name="Pereira I.A."/>
            <person name="Rodrigues-Pousada C."/>
        </authorList>
    </citation>
    <scope>NUCLEOTIDE SEQUENCE [LARGE SCALE GENOMIC DNA]</scope>
    <source>
        <strain evidence="3">ATCC 19364 / DSM 1382 / NCIMB 9332 / VKM B-1759</strain>
    </source>
</reference>
<feature type="transmembrane region" description="Helical" evidence="1">
    <location>
        <begin position="107"/>
        <end position="125"/>
    </location>
</feature>
<organism evidence="2 3">
    <name type="scientific">Megalodesulfovibrio gigas (strain ATCC 19364 / DSM 1382 / NCIMB 9332 / VKM B-1759)</name>
    <name type="common">Desulfovibrio gigas</name>
    <dbReference type="NCBI Taxonomy" id="1121448"/>
    <lineage>
        <taxon>Bacteria</taxon>
        <taxon>Pseudomonadati</taxon>
        <taxon>Thermodesulfobacteriota</taxon>
        <taxon>Desulfovibrionia</taxon>
        <taxon>Desulfovibrionales</taxon>
        <taxon>Desulfovibrionaceae</taxon>
        <taxon>Megalodesulfovibrio</taxon>
    </lineage>
</organism>
<dbReference type="HOGENOM" id="CLU_137857_1_0_7"/>
<protein>
    <submittedName>
        <fullName evidence="2">Uncharacterized protein</fullName>
    </submittedName>
</protein>
<dbReference type="OrthoDB" id="5421573at2"/>
<keyword evidence="1" id="KW-0812">Transmembrane</keyword>
<dbReference type="AlphaFoldDB" id="T2G8F2"/>
<dbReference type="KEGG" id="dgg:DGI_0556"/>
<keyword evidence="1" id="KW-1133">Transmembrane helix</keyword>
<dbReference type="STRING" id="1121448.DGI_0556"/>
<reference evidence="3" key="2">
    <citation type="submission" date="2013-07" db="EMBL/GenBank/DDBJ databases">
        <authorList>
            <person name="Morais-Silva F.O."/>
            <person name="Rezende A.M."/>
            <person name="Pimentel C."/>
            <person name="Resende D.M."/>
            <person name="Santos C.I."/>
            <person name="Clemente C."/>
            <person name="de Oliveira L.M."/>
            <person name="da Silva S.M."/>
            <person name="Costa D.A."/>
            <person name="Varela-Raposo A."/>
            <person name="Horacio E.C.A."/>
            <person name="Matos M."/>
            <person name="Flores O."/>
            <person name="Ruiz J.C."/>
            <person name="Rodrigues-Pousada C."/>
        </authorList>
    </citation>
    <scope>NUCLEOTIDE SEQUENCE [LARGE SCALE GENOMIC DNA]</scope>
    <source>
        <strain evidence="3">ATCC 19364 / DSM 1382 / NCIMB 9332 / VKM B-1759</strain>
    </source>
</reference>
<dbReference type="PATRIC" id="fig|1121448.10.peg.551"/>
<evidence type="ECO:0000313" key="3">
    <source>
        <dbReference type="Proteomes" id="UP000016587"/>
    </source>
</evidence>
<dbReference type="eggNOG" id="ENOG5032T1D">
    <property type="taxonomic scope" value="Bacteria"/>
</dbReference>
<evidence type="ECO:0000313" key="2">
    <source>
        <dbReference type="EMBL" id="AGW12464.1"/>
    </source>
</evidence>